<dbReference type="InterPro" id="IPR011678">
    <property type="entry name" value="EMC1_C"/>
</dbReference>
<dbReference type="Proteomes" id="UP000217790">
    <property type="component" value="Unassembled WGS sequence"/>
</dbReference>
<reference evidence="15" key="1">
    <citation type="journal article" date="2017" name="Nat. Ecol. Evol.">
        <title>Genome expansion and lineage-specific genetic innovations in the forest pathogenic fungi Armillaria.</title>
        <authorList>
            <person name="Sipos G."/>
            <person name="Prasanna A.N."/>
            <person name="Walter M.C."/>
            <person name="O'Connor E."/>
            <person name="Balint B."/>
            <person name="Krizsan K."/>
            <person name="Kiss B."/>
            <person name="Hess J."/>
            <person name="Varga T."/>
            <person name="Slot J."/>
            <person name="Riley R."/>
            <person name="Boka B."/>
            <person name="Rigling D."/>
            <person name="Barry K."/>
            <person name="Lee J."/>
            <person name="Mihaltcheva S."/>
            <person name="LaButti K."/>
            <person name="Lipzen A."/>
            <person name="Waldron R."/>
            <person name="Moloney N.M."/>
            <person name="Sperisen C."/>
            <person name="Kredics L."/>
            <person name="Vagvoelgyi C."/>
            <person name="Patrignani A."/>
            <person name="Fitzpatrick D."/>
            <person name="Nagy I."/>
            <person name="Doyle S."/>
            <person name="Anderson J.B."/>
            <person name="Grigoriev I.V."/>
            <person name="Gueldener U."/>
            <person name="Muensterkoetter M."/>
            <person name="Nagy L.G."/>
        </authorList>
    </citation>
    <scope>NUCLEOTIDE SEQUENCE [LARGE SCALE GENOMIC DNA]</scope>
    <source>
        <strain evidence="15">Ar21-2</strain>
    </source>
</reference>
<evidence type="ECO:0000313" key="15">
    <source>
        <dbReference type="Proteomes" id="UP000217790"/>
    </source>
</evidence>
<evidence type="ECO:0000256" key="6">
    <source>
        <dbReference type="ARBA" id="ARBA00022729"/>
    </source>
</evidence>
<evidence type="ECO:0000256" key="7">
    <source>
        <dbReference type="ARBA" id="ARBA00022824"/>
    </source>
</evidence>
<dbReference type="Pfam" id="PF25293">
    <property type="entry name" value="Beta-prop_EMC1_N"/>
    <property type="match status" value="1"/>
</dbReference>
<evidence type="ECO:0000256" key="9">
    <source>
        <dbReference type="ARBA" id="ARBA00023136"/>
    </source>
</evidence>
<evidence type="ECO:0000256" key="1">
    <source>
        <dbReference type="ARBA" id="ARBA00004115"/>
    </source>
</evidence>
<evidence type="ECO:0000256" key="11">
    <source>
        <dbReference type="SAM" id="SignalP"/>
    </source>
</evidence>
<keyword evidence="8" id="KW-1133">Transmembrane helix</keyword>
<accession>A0A2H3DP86</accession>
<comment type="subunit">
    <text evidence="3">Component of the ER membrane protein complex (EMC).</text>
</comment>
<evidence type="ECO:0000256" key="2">
    <source>
        <dbReference type="ARBA" id="ARBA00007904"/>
    </source>
</evidence>
<dbReference type="STRING" id="47427.A0A2H3DP86"/>
<evidence type="ECO:0000259" key="12">
    <source>
        <dbReference type="Pfam" id="PF07774"/>
    </source>
</evidence>
<keyword evidence="7" id="KW-0256">Endoplasmic reticulum</keyword>
<dbReference type="PANTHER" id="PTHR21573:SF0">
    <property type="entry name" value="ER MEMBRANE PROTEIN COMPLEX SUBUNIT 1"/>
    <property type="match status" value="1"/>
</dbReference>
<dbReference type="Gene3D" id="2.130.10.10">
    <property type="entry name" value="YVTN repeat-like/Quinoprotein amine dehydrogenase"/>
    <property type="match status" value="1"/>
</dbReference>
<evidence type="ECO:0000256" key="3">
    <source>
        <dbReference type="ARBA" id="ARBA00011276"/>
    </source>
</evidence>
<name>A0A2H3DP86_ARMGA</name>
<dbReference type="InterPro" id="IPR015943">
    <property type="entry name" value="WD40/YVTN_repeat-like_dom_sf"/>
</dbReference>
<dbReference type="GO" id="GO:0072546">
    <property type="term" value="C:EMC complex"/>
    <property type="evidence" value="ECO:0007669"/>
    <property type="project" value="InterPro"/>
</dbReference>
<keyword evidence="6 11" id="KW-0732">Signal</keyword>
<dbReference type="OrthoDB" id="28092at2759"/>
<dbReference type="AlphaFoldDB" id="A0A2H3DP86"/>
<dbReference type="InParanoid" id="A0A2H3DP86"/>
<feature type="signal peptide" evidence="11">
    <location>
        <begin position="1"/>
        <end position="18"/>
    </location>
</feature>
<evidence type="ECO:0000256" key="8">
    <source>
        <dbReference type="ARBA" id="ARBA00022989"/>
    </source>
</evidence>
<feature type="chain" id="PRO_5013581314" description="ER membrane protein complex subunit 1" evidence="11">
    <location>
        <begin position="19"/>
        <end position="1006"/>
    </location>
</feature>
<dbReference type="PANTHER" id="PTHR21573">
    <property type="entry name" value="ER MEMBRANE PROTEIN COMPLEX SUBUNIT 1"/>
    <property type="match status" value="1"/>
</dbReference>
<evidence type="ECO:0000256" key="10">
    <source>
        <dbReference type="ARBA" id="ARBA00023180"/>
    </source>
</evidence>
<dbReference type="GO" id="GO:0034975">
    <property type="term" value="P:protein folding in endoplasmic reticulum"/>
    <property type="evidence" value="ECO:0007669"/>
    <property type="project" value="TreeGrafter"/>
</dbReference>
<dbReference type="OMA" id="SWAEVYH"/>
<dbReference type="InterPro" id="IPR058545">
    <property type="entry name" value="Beta-prop_EMC1_1st"/>
</dbReference>
<organism evidence="14 15">
    <name type="scientific">Armillaria gallica</name>
    <name type="common">Bulbous honey fungus</name>
    <name type="synonym">Armillaria bulbosa</name>
    <dbReference type="NCBI Taxonomy" id="47427"/>
    <lineage>
        <taxon>Eukaryota</taxon>
        <taxon>Fungi</taxon>
        <taxon>Dikarya</taxon>
        <taxon>Basidiomycota</taxon>
        <taxon>Agaricomycotina</taxon>
        <taxon>Agaricomycetes</taxon>
        <taxon>Agaricomycetidae</taxon>
        <taxon>Agaricales</taxon>
        <taxon>Marasmiineae</taxon>
        <taxon>Physalacriaceae</taxon>
        <taxon>Armillaria</taxon>
    </lineage>
</organism>
<dbReference type="SUPFAM" id="SSF50998">
    <property type="entry name" value="Quinoprotein alcohol dehydrogenase-like"/>
    <property type="match status" value="2"/>
</dbReference>
<feature type="domain" description="EMC1 first beta-propeller" evidence="13">
    <location>
        <begin position="23"/>
        <end position="280"/>
    </location>
</feature>
<comment type="subcellular location">
    <subcellularLocation>
        <location evidence="1">Endoplasmic reticulum membrane</location>
        <topology evidence="1">Single-pass type I membrane protein</topology>
    </subcellularLocation>
</comment>
<feature type="domain" description="ER membrane protein complex subunit 1 C-terminal" evidence="12">
    <location>
        <begin position="789"/>
        <end position="1004"/>
    </location>
</feature>
<evidence type="ECO:0000256" key="5">
    <source>
        <dbReference type="ARBA" id="ARBA00022692"/>
    </source>
</evidence>
<evidence type="ECO:0000313" key="14">
    <source>
        <dbReference type="EMBL" id="PBK92678.1"/>
    </source>
</evidence>
<dbReference type="InterPro" id="IPR011047">
    <property type="entry name" value="Quinoprotein_ADH-like_sf"/>
</dbReference>
<keyword evidence="15" id="KW-1185">Reference proteome</keyword>
<keyword evidence="10" id="KW-0325">Glycoprotein</keyword>
<keyword evidence="5" id="KW-0812">Transmembrane</keyword>
<proteinExistence type="inferred from homology"/>
<dbReference type="Pfam" id="PF07774">
    <property type="entry name" value="EMC1_C"/>
    <property type="match status" value="1"/>
</dbReference>
<dbReference type="InterPro" id="IPR026895">
    <property type="entry name" value="EMC1"/>
</dbReference>
<dbReference type="EMBL" id="KZ293658">
    <property type="protein sequence ID" value="PBK92678.1"/>
    <property type="molecule type" value="Genomic_DNA"/>
</dbReference>
<gene>
    <name evidence="14" type="ORF">ARMGADRAFT_1013218</name>
</gene>
<evidence type="ECO:0000256" key="4">
    <source>
        <dbReference type="ARBA" id="ARBA00020824"/>
    </source>
</evidence>
<keyword evidence="9" id="KW-0472">Membrane</keyword>
<comment type="similarity">
    <text evidence="2">Belongs to the EMC1 family.</text>
</comment>
<sequence length="1006" mass="110387">MRLISLLVVASWLGTTFGIQESDAGIIDWHKRLVGVPLVDSTSTAPVFHRVGGKNTKSVILAATEQNVLAALNPVDGSVAWRHVFEPEDTIVTFQKHDTTVASLSGPGGATLRSFDVLSGHLLLEKRLHSPETSLPSELDYTGPCITFTADSDIIALTNGHTVQSITKSGEIRWTWTSEDQSFNYSSLVIYTNIIATPTAIYAVGVAKSYASYTLHVAALSSESGQLLSSAHVPSSITNPSSELVLLTSNTVSRLAWLEQGSVKSVALSTSLKEKPTTIKGANYKRILDVGLSKQGYMAAIMLDGTGRVFRLGEDGSDLNNIWEFEGSANDPRHSESLYTGGLDKNGFPYIGRLYWSHAFQFASAEIFAPHLASGKGLVTGFSFPFDTYSHGVITHITMDAANPSAFTVLGRLFLTTTTGTVQLWQQDKLQWTREESLTSVRVAEFIELPEHVVTSSHDLDEQFSERVRRHISDAQNFPRYLLNFARRFATGSYASASSSVAATDGSLSRDAFGFRQIILVATDFGKLFALDSSNGNVVWSRILGLGWAAEVGGKHLPVKIFVTRTVSDGESPQAVLITQRRANNGLLDTTLFHFDALTGLDARSNTQQTKVLEGTDIPEAMVDAFMLHKDDMRVIIVVDELLQAHLYPDTDRSRKFLLENVSSLHFPLQMNLPSGRHVVGHHLAEIPSLSRYLLARPTWTLSLPHGETVQSLIPAARGPVASIGKVLGNRTTLYKYLNPRTFVVLTNAVTSEPPSCGLYVVDAVKGTIVHQVSLPVIAGKCDVKATLTENWLIYHYYDDDAGVGQAKGYRMVTVELYEGSQADEKTRSSELSAYSEGNTAIRVFEQSYVFPHGISAIATTSTKFGISSKDAIVATTNNKVQSFSRRLLNPRRPSQKPTSEEVEEQLMQYDPLLPDDPRRVLSHTYEVANIKRIITSPALLESTSLVFAFGLDMFLSRVAPSKTFDVLDENFNKAQLVFTVLGLAAAIGITKPIVRNKKLREKWYQ</sequence>
<protein>
    <recommendedName>
        <fullName evidence="4">ER membrane protein complex subunit 1</fullName>
    </recommendedName>
</protein>
<evidence type="ECO:0000259" key="13">
    <source>
        <dbReference type="Pfam" id="PF25293"/>
    </source>
</evidence>